<feature type="domain" description="Endonuclease/exonuclease/phosphatase" evidence="11">
    <location>
        <begin position="80"/>
        <end position="345"/>
    </location>
</feature>
<feature type="compositionally biased region" description="Low complexity" evidence="10">
    <location>
        <begin position="59"/>
        <end position="70"/>
    </location>
</feature>
<keyword evidence="6" id="KW-0378">Hydrolase</keyword>
<reference evidence="12 13" key="1">
    <citation type="journal article" date="2024" name="BMC Genomics">
        <title>Genome assembly of redclaw crayfish (Cherax quadricarinatus) provides insights into its immune adaptation and hypoxia tolerance.</title>
        <authorList>
            <person name="Liu Z."/>
            <person name="Zheng J."/>
            <person name="Li H."/>
            <person name="Fang K."/>
            <person name="Wang S."/>
            <person name="He J."/>
            <person name="Zhou D."/>
            <person name="Weng S."/>
            <person name="Chi M."/>
            <person name="Gu Z."/>
            <person name="He J."/>
            <person name="Li F."/>
            <person name="Wang M."/>
        </authorList>
    </citation>
    <scope>NUCLEOTIDE SEQUENCE [LARGE SCALE GENOMIC DNA]</scope>
    <source>
        <strain evidence="12">ZL_2023a</strain>
    </source>
</reference>
<comment type="similarity">
    <text evidence="3">Belongs to the CCR4/nocturin family.</text>
</comment>
<dbReference type="Gene3D" id="3.60.10.10">
    <property type="entry name" value="Endonuclease/exonuclease/phosphatase"/>
    <property type="match status" value="1"/>
</dbReference>
<protein>
    <recommendedName>
        <fullName evidence="9">Nocturnin</fullName>
    </recommendedName>
</protein>
<dbReference type="EMBL" id="JARKIK010000058">
    <property type="protein sequence ID" value="KAK8732008.1"/>
    <property type="molecule type" value="Genomic_DNA"/>
</dbReference>
<dbReference type="GO" id="GO:0046872">
    <property type="term" value="F:metal ion binding"/>
    <property type="evidence" value="ECO:0007669"/>
    <property type="project" value="UniProtKB-KW"/>
</dbReference>
<dbReference type="InterPro" id="IPR005135">
    <property type="entry name" value="Endo/exonuclease/phosphatase"/>
</dbReference>
<dbReference type="GO" id="GO:0006139">
    <property type="term" value="P:nucleobase-containing compound metabolic process"/>
    <property type="evidence" value="ECO:0007669"/>
    <property type="project" value="UniProtKB-ARBA"/>
</dbReference>
<gene>
    <name evidence="12" type="ORF">OTU49_007133</name>
</gene>
<evidence type="ECO:0000256" key="4">
    <source>
        <dbReference type="ARBA" id="ARBA00022490"/>
    </source>
</evidence>
<sequence>MGSFTSKPQVESEEDEDECVSIPEVAMDRQALLRWVRAPLAHLPPLLPHAYRPRPPALTPTKSSPASTPTRKVPGSFRVMQWNILAQALGTHADNFVKCPPAALQWNTRKYRILEEIITHQPHVVCLQEVDHYKVLEQVLAKLGYQGVFMPKPDSPCLYLPNNSGPDGCAIFWDNTKFKLVSKETRIVEVWHVQSNQVAILLILEERTSGKQLVVLTTHLKARQGALLSSLRNEQGKDLLAFLSEHRQIHPTIVCGDFNAEPSEPVYATMIDERTGLASAYALLHGGKEPPYSTWKVRGEQDCCHNIDYIFYTPLSLHVEGGLDVPTEDDLGPGRAPNLAYPSDHFSLVCDFTFLPNPDARTGNSSVETGSDKPPMLCHTGKSS</sequence>
<feature type="region of interest" description="Disordered" evidence="10">
    <location>
        <begin position="361"/>
        <end position="384"/>
    </location>
</feature>
<evidence type="ECO:0000259" key="11">
    <source>
        <dbReference type="Pfam" id="PF03372"/>
    </source>
</evidence>
<evidence type="ECO:0000256" key="9">
    <source>
        <dbReference type="ARBA" id="ARBA00023807"/>
    </source>
</evidence>
<dbReference type="GO" id="GO:0000175">
    <property type="term" value="F:3'-5'-RNA exonuclease activity"/>
    <property type="evidence" value="ECO:0007669"/>
    <property type="project" value="TreeGrafter"/>
</dbReference>
<dbReference type="SUPFAM" id="SSF56219">
    <property type="entry name" value="DNase I-like"/>
    <property type="match status" value="1"/>
</dbReference>
<comment type="caution">
    <text evidence="12">The sequence shown here is derived from an EMBL/GenBank/DDBJ whole genome shotgun (WGS) entry which is preliminary data.</text>
</comment>
<evidence type="ECO:0000256" key="1">
    <source>
        <dbReference type="ARBA" id="ARBA00001946"/>
    </source>
</evidence>
<dbReference type="Pfam" id="PF03372">
    <property type="entry name" value="Exo_endo_phos"/>
    <property type="match status" value="1"/>
</dbReference>
<dbReference type="GO" id="GO:0005737">
    <property type="term" value="C:cytoplasm"/>
    <property type="evidence" value="ECO:0007669"/>
    <property type="project" value="UniProtKB-SubCell"/>
</dbReference>
<evidence type="ECO:0000256" key="8">
    <source>
        <dbReference type="ARBA" id="ARBA00023108"/>
    </source>
</evidence>
<organism evidence="12 13">
    <name type="scientific">Cherax quadricarinatus</name>
    <name type="common">Australian red claw crayfish</name>
    <dbReference type="NCBI Taxonomy" id="27406"/>
    <lineage>
        <taxon>Eukaryota</taxon>
        <taxon>Metazoa</taxon>
        <taxon>Ecdysozoa</taxon>
        <taxon>Arthropoda</taxon>
        <taxon>Crustacea</taxon>
        <taxon>Multicrustacea</taxon>
        <taxon>Malacostraca</taxon>
        <taxon>Eumalacostraca</taxon>
        <taxon>Eucarida</taxon>
        <taxon>Decapoda</taxon>
        <taxon>Pleocyemata</taxon>
        <taxon>Astacidea</taxon>
        <taxon>Parastacoidea</taxon>
        <taxon>Parastacidae</taxon>
        <taxon>Cherax</taxon>
    </lineage>
</organism>
<proteinExistence type="inferred from homology"/>
<dbReference type="Proteomes" id="UP001445076">
    <property type="component" value="Unassembled WGS sequence"/>
</dbReference>
<dbReference type="InterPro" id="IPR050410">
    <property type="entry name" value="CCR4/nocturin_mRNA_transcr"/>
</dbReference>
<keyword evidence="7" id="KW-0460">Magnesium</keyword>
<dbReference type="GO" id="GO:0048511">
    <property type="term" value="P:rhythmic process"/>
    <property type="evidence" value="ECO:0007669"/>
    <property type="project" value="UniProtKB-KW"/>
</dbReference>
<dbReference type="FunFam" id="3.60.10.10:FF:000012">
    <property type="entry name" value="nocturnin isoform X2"/>
    <property type="match status" value="1"/>
</dbReference>
<evidence type="ECO:0000256" key="5">
    <source>
        <dbReference type="ARBA" id="ARBA00022723"/>
    </source>
</evidence>
<comment type="cofactor">
    <cofactor evidence="1">
        <name>Mg(2+)</name>
        <dbReference type="ChEBI" id="CHEBI:18420"/>
    </cofactor>
</comment>
<evidence type="ECO:0000256" key="7">
    <source>
        <dbReference type="ARBA" id="ARBA00022842"/>
    </source>
</evidence>
<feature type="region of interest" description="Disordered" evidence="10">
    <location>
        <begin position="52"/>
        <end position="72"/>
    </location>
</feature>
<evidence type="ECO:0000256" key="6">
    <source>
        <dbReference type="ARBA" id="ARBA00022801"/>
    </source>
</evidence>
<comment type="subcellular location">
    <subcellularLocation>
        <location evidence="2">Cytoplasm</location>
    </subcellularLocation>
</comment>
<evidence type="ECO:0000256" key="10">
    <source>
        <dbReference type="SAM" id="MobiDB-lite"/>
    </source>
</evidence>
<dbReference type="PANTHER" id="PTHR12121:SF45">
    <property type="entry name" value="NOCTURNIN"/>
    <property type="match status" value="1"/>
</dbReference>
<evidence type="ECO:0000256" key="3">
    <source>
        <dbReference type="ARBA" id="ARBA00010774"/>
    </source>
</evidence>
<keyword evidence="4" id="KW-0963">Cytoplasm</keyword>
<evidence type="ECO:0000313" key="12">
    <source>
        <dbReference type="EMBL" id="KAK8732008.1"/>
    </source>
</evidence>
<evidence type="ECO:0000256" key="2">
    <source>
        <dbReference type="ARBA" id="ARBA00004496"/>
    </source>
</evidence>
<dbReference type="AlphaFoldDB" id="A0AAW0WXP8"/>
<keyword evidence="13" id="KW-1185">Reference proteome</keyword>
<keyword evidence="8" id="KW-0090">Biological rhythms</keyword>
<keyword evidence="5" id="KW-0479">Metal-binding</keyword>
<accession>A0AAW0WXP8</accession>
<evidence type="ECO:0000313" key="13">
    <source>
        <dbReference type="Proteomes" id="UP001445076"/>
    </source>
</evidence>
<dbReference type="InterPro" id="IPR036691">
    <property type="entry name" value="Endo/exonu/phosph_ase_sf"/>
</dbReference>
<name>A0AAW0WXP8_CHEQU</name>
<dbReference type="PANTHER" id="PTHR12121">
    <property type="entry name" value="CARBON CATABOLITE REPRESSOR PROTEIN 4"/>
    <property type="match status" value="1"/>
</dbReference>